<dbReference type="EMBL" id="PDWN01000019">
    <property type="protein sequence ID" value="KAF1691960.1"/>
    <property type="molecule type" value="Genomic_DNA"/>
</dbReference>
<dbReference type="PROSITE" id="PS51186">
    <property type="entry name" value="GNAT"/>
    <property type="match status" value="1"/>
</dbReference>
<feature type="domain" description="N-acetyltransferase" evidence="1">
    <location>
        <begin position="1"/>
        <end position="154"/>
    </location>
</feature>
<comment type="caution">
    <text evidence="2">The sequence shown here is derived from an EMBL/GenBank/DDBJ whole genome shotgun (WGS) entry which is preliminary data.</text>
</comment>
<proteinExistence type="predicted"/>
<evidence type="ECO:0000313" key="3">
    <source>
        <dbReference type="Proteomes" id="UP000788419"/>
    </source>
</evidence>
<dbReference type="Pfam" id="PF13673">
    <property type="entry name" value="Acetyltransf_10"/>
    <property type="match status" value="1"/>
</dbReference>
<dbReference type="Proteomes" id="UP000788419">
    <property type="component" value="Unassembled WGS sequence"/>
</dbReference>
<dbReference type="PANTHER" id="PTHR43451">
    <property type="entry name" value="ACETYLTRANSFERASE (GNAT) FAMILY PROTEIN"/>
    <property type="match status" value="1"/>
</dbReference>
<dbReference type="CDD" id="cd04301">
    <property type="entry name" value="NAT_SF"/>
    <property type="match status" value="1"/>
</dbReference>
<accession>A0ABQ6Z3P0</accession>
<dbReference type="PANTHER" id="PTHR43451:SF1">
    <property type="entry name" value="ACETYLTRANSFERASE"/>
    <property type="match status" value="1"/>
</dbReference>
<dbReference type="InterPro" id="IPR052564">
    <property type="entry name" value="N-acetyltrans/Recomb-assoc"/>
</dbReference>
<protein>
    <submittedName>
        <fullName evidence="2">GNAT family N-acetyltransferase</fullName>
    </submittedName>
</protein>
<dbReference type="SUPFAM" id="SSF55729">
    <property type="entry name" value="Acyl-CoA N-acyltransferases (Nat)"/>
    <property type="match status" value="1"/>
</dbReference>
<dbReference type="Gene3D" id="3.40.630.30">
    <property type="match status" value="1"/>
</dbReference>
<organism evidence="2 3">
    <name type="scientific">Pseudoxanthomonas daejeonensis</name>
    <dbReference type="NCBI Taxonomy" id="266062"/>
    <lineage>
        <taxon>Bacteria</taxon>
        <taxon>Pseudomonadati</taxon>
        <taxon>Pseudomonadota</taxon>
        <taxon>Gammaproteobacteria</taxon>
        <taxon>Lysobacterales</taxon>
        <taxon>Lysobacteraceae</taxon>
        <taxon>Pseudoxanthomonas</taxon>
    </lineage>
</organism>
<dbReference type="InterPro" id="IPR000182">
    <property type="entry name" value="GNAT_dom"/>
</dbReference>
<reference evidence="2 3" key="1">
    <citation type="submission" date="2017-10" db="EMBL/GenBank/DDBJ databases">
        <title>Whole genome sequencing of members of genus Pseudoxanthomonas.</title>
        <authorList>
            <person name="Kumar S."/>
            <person name="Bansal K."/>
            <person name="Kaur A."/>
            <person name="Patil P."/>
            <person name="Sharma S."/>
            <person name="Patil P.B."/>
        </authorList>
    </citation>
    <scope>NUCLEOTIDE SEQUENCE [LARGE SCALE GENOMIC DNA]</scope>
    <source>
        <strain evidence="2 3">DSM 17801</strain>
    </source>
</reference>
<name>A0ABQ6Z3P0_9GAMM</name>
<dbReference type="RefSeq" id="WP_162411533.1">
    <property type="nucleotide sequence ID" value="NZ_PDWN01000019.1"/>
</dbReference>
<gene>
    <name evidence="2" type="ORF">CSC65_15640</name>
</gene>
<keyword evidence="3" id="KW-1185">Reference proteome</keyword>
<evidence type="ECO:0000313" key="2">
    <source>
        <dbReference type="EMBL" id="KAF1691960.1"/>
    </source>
</evidence>
<evidence type="ECO:0000259" key="1">
    <source>
        <dbReference type="PROSITE" id="PS51186"/>
    </source>
</evidence>
<dbReference type="InterPro" id="IPR016181">
    <property type="entry name" value="Acyl_CoA_acyltransferase"/>
</dbReference>
<sequence length="158" mass="17212">MIIRNFMPGEEEALRGVFVSSVHDLAAKFYTPEQINAWAPIAYDRQEWASKLARLRPFVAVSEGQVVGYADLQGPGYIDHFFVSGRFAGRGVGNALMGHICGVAARRGISELSADVSLSAEPFFSKHGFVVVERQTVAVAGVELANARMCKALRHQMG</sequence>